<dbReference type="Pfam" id="PF00676">
    <property type="entry name" value="E1_dh"/>
    <property type="match status" value="1"/>
</dbReference>
<keyword evidence="9" id="KW-0560">Oxidoreductase</keyword>
<gene>
    <name evidence="14" type="ORF">DCAF_LOCUS25374</name>
</gene>
<evidence type="ECO:0000256" key="10">
    <source>
        <dbReference type="ARBA" id="ARBA00023128"/>
    </source>
</evidence>
<comment type="subcellular location">
    <subcellularLocation>
        <location evidence="2">Mitochondrion matrix</location>
    </subcellularLocation>
</comment>
<evidence type="ECO:0000313" key="15">
    <source>
        <dbReference type="Proteomes" id="UP001314170"/>
    </source>
</evidence>
<evidence type="ECO:0000256" key="3">
    <source>
        <dbReference type="ARBA" id="ARBA00008646"/>
    </source>
</evidence>
<evidence type="ECO:0000313" key="14">
    <source>
        <dbReference type="EMBL" id="CAK7354856.1"/>
    </source>
</evidence>
<protein>
    <recommendedName>
        <fullName evidence="5">3-methyl-2-oxobutanoate dehydrogenase (2-methylpropanoyl-transferring)</fullName>
        <ecNumber evidence="5">1.2.4.4</ecNumber>
    </recommendedName>
    <alternativeName>
        <fullName evidence="11">Branched-chain alpha-keto acid dehydrogenase E1 component alpha chain</fullName>
    </alternativeName>
</protein>
<name>A0AAV1SNC8_9ROSI</name>
<feature type="domain" description="Dehydrogenase E1 component" evidence="13">
    <location>
        <begin position="122"/>
        <end position="417"/>
    </location>
</feature>
<dbReference type="Gene3D" id="3.40.50.970">
    <property type="match status" value="1"/>
</dbReference>
<dbReference type="InterPro" id="IPR029061">
    <property type="entry name" value="THDP-binding"/>
</dbReference>
<comment type="subunit">
    <text evidence="4">Heterotetramer of alpha and beta chains.</text>
</comment>
<dbReference type="InterPro" id="IPR050771">
    <property type="entry name" value="Alpha-ketoacid_DH_E1_comp"/>
</dbReference>
<comment type="caution">
    <text evidence="14">The sequence shown here is derived from an EMBL/GenBank/DDBJ whole genome shotgun (WGS) entry which is preliminary data.</text>
</comment>
<keyword evidence="15" id="KW-1185">Reference proteome</keyword>
<dbReference type="GO" id="GO:0005759">
    <property type="term" value="C:mitochondrial matrix"/>
    <property type="evidence" value="ECO:0007669"/>
    <property type="project" value="UniProtKB-SubCell"/>
</dbReference>
<dbReference type="EC" id="1.2.4.4" evidence="5"/>
<keyword evidence="6" id="KW-0479">Metal-binding</keyword>
<dbReference type="FunFam" id="3.40.50.970:FF:000015">
    <property type="entry name" value="2-oxoisovalerate dehydrogenase subunit alpha"/>
    <property type="match status" value="1"/>
</dbReference>
<comment type="catalytic activity">
    <reaction evidence="12">
        <text>N(6)-[(R)-lipoyl]-L-lysyl-[protein] + 3-methyl-2-oxobutanoate + H(+) = N(6)-[(R)-S(8)-2-methylpropanoyldihydrolipoyl]-L-lysyl-[protein] + CO2</text>
        <dbReference type="Rhea" id="RHEA:13457"/>
        <dbReference type="Rhea" id="RHEA-COMP:10474"/>
        <dbReference type="Rhea" id="RHEA-COMP:10497"/>
        <dbReference type="ChEBI" id="CHEBI:11851"/>
        <dbReference type="ChEBI" id="CHEBI:15378"/>
        <dbReference type="ChEBI" id="CHEBI:16526"/>
        <dbReference type="ChEBI" id="CHEBI:83099"/>
        <dbReference type="ChEBI" id="CHEBI:83142"/>
        <dbReference type="EC" id="1.2.4.4"/>
    </reaction>
</comment>
<evidence type="ECO:0000256" key="11">
    <source>
        <dbReference type="ARBA" id="ARBA00031050"/>
    </source>
</evidence>
<dbReference type="GO" id="GO:0009083">
    <property type="term" value="P:branched-chain amino acid catabolic process"/>
    <property type="evidence" value="ECO:0007669"/>
    <property type="project" value="TreeGrafter"/>
</dbReference>
<reference evidence="14 15" key="1">
    <citation type="submission" date="2024-01" db="EMBL/GenBank/DDBJ databases">
        <authorList>
            <person name="Waweru B."/>
        </authorList>
    </citation>
    <scope>NUCLEOTIDE SEQUENCE [LARGE SCALE GENOMIC DNA]</scope>
</reference>
<dbReference type="PANTHER" id="PTHR43380">
    <property type="entry name" value="2-OXOISOVALERATE DEHYDROGENASE SUBUNIT ALPHA, MITOCHONDRIAL"/>
    <property type="match status" value="1"/>
</dbReference>
<dbReference type="GO" id="GO:0003863">
    <property type="term" value="F:branched-chain 2-oxo acid dehydrogenase activity"/>
    <property type="evidence" value="ECO:0007669"/>
    <property type="project" value="UniProtKB-EC"/>
</dbReference>
<evidence type="ECO:0000256" key="12">
    <source>
        <dbReference type="ARBA" id="ARBA00052792"/>
    </source>
</evidence>
<dbReference type="Proteomes" id="UP001314170">
    <property type="component" value="Unassembled WGS sequence"/>
</dbReference>
<evidence type="ECO:0000256" key="8">
    <source>
        <dbReference type="ARBA" id="ARBA00022958"/>
    </source>
</evidence>
<dbReference type="PANTHER" id="PTHR43380:SF11">
    <property type="entry name" value="2-OXOISOVALERATE DEHYDROGENASE SUBUNIT ALPHA 2, MITOCHONDRIAL"/>
    <property type="match status" value="1"/>
</dbReference>
<evidence type="ECO:0000256" key="5">
    <source>
        <dbReference type="ARBA" id="ARBA00012277"/>
    </source>
</evidence>
<evidence type="ECO:0000256" key="2">
    <source>
        <dbReference type="ARBA" id="ARBA00004305"/>
    </source>
</evidence>
<evidence type="ECO:0000256" key="1">
    <source>
        <dbReference type="ARBA" id="ARBA00001964"/>
    </source>
</evidence>
<evidence type="ECO:0000259" key="13">
    <source>
        <dbReference type="Pfam" id="PF00676"/>
    </source>
</evidence>
<evidence type="ECO:0000256" key="9">
    <source>
        <dbReference type="ARBA" id="ARBA00023002"/>
    </source>
</evidence>
<dbReference type="SUPFAM" id="SSF52518">
    <property type="entry name" value="Thiamin diphosphate-binding fold (THDP-binding)"/>
    <property type="match status" value="1"/>
</dbReference>
<keyword evidence="8" id="KW-0630">Potassium</keyword>
<keyword evidence="7" id="KW-0809">Transit peptide</keyword>
<evidence type="ECO:0000256" key="4">
    <source>
        <dbReference type="ARBA" id="ARBA00011516"/>
    </source>
</evidence>
<keyword evidence="10" id="KW-0496">Mitochondrion</keyword>
<evidence type="ECO:0000256" key="6">
    <source>
        <dbReference type="ARBA" id="ARBA00022723"/>
    </source>
</evidence>
<sequence>MISPCLSSSNSDHGTLFTASLAKDLRVSGSVLENKPTLYTTRRFESIRPDQRSDVKYSANHKQFLDFPGGKVAFTHKMRFISESPEERIPCYRVLDDNGQLIECSSNVGVSKEIAVKMYSDMATLQTMDTIFYEAQRQGRVSFYVTTIGEEAINIASAAALTIDDFVVPQYREPGVLLWRGFTLQEFADQCFSNKGDDCRGRQMPVHYGSKKLNYFTVASTIASQLPHAVGVAYSLKMDGKDACAVTYFGDGGSSEGDFHAALNFAAVTEAPVIFICRNNGWAISTPTSDQFRSDGIAVRGEAYGVRSIRVDGNDTLAMYSAVRAAREMAICEQRPILVEALTYRVGHHSTSDDSTKYRPVDEIELWRSARDPINRFRKWIESNGWWSSDAESELRSNVRKQLLDAIQVAERTEKPPVVDIFTDVYDVPPSNLSEQEKWLRETVKKHPQDYPADVPL</sequence>
<dbReference type="AlphaFoldDB" id="A0AAV1SNC8"/>
<proteinExistence type="inferred from homology"/>
<organism evidence="14 15">
    <name type="scientific">Dovyalis caffra</name>
    <dbReference type="NCBI Taxonomy" id="77055"/>
    <lineage>
        <taxon>Eukaryota</taxon>
        <taxon>Viridiplantae</taxon>
        <taxon>Streptophyta</taxon>
        <taxon>Embryophyta</taxon>
        <taxon>Tracheophyta</taxon>
        <taxon>Spermatophyta</taxon>
        <taxon>Magnoliopsida</taxon>
        <taxon>eudicotyledons</taxon>
        <taxon>Gunneridae</taxon>
        <taxon>Pentapetalae</taxon>
        <taxon>rosids</taxon>
        <taxon>fabids</taxon>
        <taxon>Malpighiales</taxon>
        <taxon>Salicaceae</taxon>
        <taxon>Flacourtieae</taxon>
        <taxon>Dovyalis</taxon>
    </lineage>
</organism>
<evidence type="ECO:0000256" key="7">
    <source>
        <dbReference type="ARBA" id="ARBA00022946"/>
    </source>
</evidence>
<dbReference type="InterPro" id="IPR001017">
    <property type="entry name" value="DH_E1"/>
</dbReference>
<comment type="cofactor">
    <cofactor evidence="1">
        <name>thiamine diphosphate</name>
        <dbReference type="ChEBI" id="CHEBI:58937"/>
    </cofactor>
</comment>
<dbReference type="CDD" id="cd02000">
    <property type="entry name" value="TPP_E1_PDC_ADC_BCADC"/>
    <property type="match status" value="1"/>
</dbReference>
<accession>A0AAV1SNC8</accession>
<comment type="similarity">
    <text evidence="3">Belongs to the BCKDHA family.</text>
</comment>
<dbReference type="EMBL" id="CAWUPB010001195">
    <property type="protein sequence ID" value="CAK7354856.1"/>
    <property type="molecule type" value="Genomic_DNA"/>
</dbReference>
<dbReference type="GO" id="GO:0046872">
    <property type="term" value="F:metal ion binding"/>
    <property type="evidence" value="ECO:0007669"/>
    <property type="project" value="UniProtKB-KW"/>
</dbReference>